<evidence type="ECO:0000313" key="2">
    <source>
        <dbReference type="Proteomes" id="UP000011607"/>
    </source>
</evidence>
<dbReference type="AlphaFoldDB" id="M0LMM1"/>
<organism evidence="1 2">
    <name type="scientific">Halobiforma nitratireducens JCM 10879</name>
    <dbReference type="NCBI Taxonomy" id="1227454"/>
    <lineage>
        <taxon>Archaea</taxon>
        <taxon>Methanobacteriati</taxon>
        <taxon>Methanobacteriota</taxon>
        <taxon>Stenosarchaea group</taxon>
        <taxon>Halobacteria</taxon>
        <taxon>Halobacteriales</taxon>
        <taxon>Natrialbaceae</taxon>
        <taxon>Halobiforma</taxon>
    </lineage>
</organism>
<accession>M0LMM1</accession>
<protein>
    <submittedName>
        <fullName evidence="1">Uncharacterized protein</fullName>
    </submittedName>
</protein>
<dbReference type="EMBL" id="AOMA01000131">
    <property type="protein sequence ID" value="EMA34802.1"/>
    <property type="molecule type" value="Genomic_DNA"/>
</dbReference>
<keyword evidence="2" id="KW-1185">Reference proteome</keyword>
<comment type="caution">
    <text evidence="1">The sequence shown here is derived from an EMBL/GenBank/DDBJ whole genome shotgun (WGS) entry which is preliminary data.</text>
</comment>
<proteinExistence type="predicted"/>
<name>M0LMM1_9EURY</name>
<reference evidence="1 2" key="1">
    <citation type="journal article" date="2014" name="PLoS Genet.">
        <title>Phylogenetically driven sequencing of extremely halophilic archaea reveals strategies for static and dynamic osmo-response.</title>
        <authorList>
            <person name="Becker E.A."/>
            <person name="Seitzer P.M."/>
            <person name="Tritt A."/>
            <person name="Larsen D."/>
            <person name="Krusor M."/>
            <person name="Yao A.I."/>
            <person name="Wu D."/>
            <person name="Madern D."/>
            <person name="Eisen J.A."/>
            <person name="Darling A.E."/>
            <person name="Facciotti M.T."/>
        </authorList>
    </citation>
    <scope>NUCLEOTIDE SEQUENCE [LARGE SCALE GENOMIC DNA]</scope>
    <source>
        <strain evidence="1 2">JCM 10879</strain>
    </source>
</reference>
<evidence type="ECO:0000313" key="1">
    <source>
        <dbReference type="EMBL" id="EMA34802.1"/>
    </source>
</evidence>
<gene>
    <name evidence="1" type="ORF">C446_13469</name>
</gene>
<sequence length="108" mass="12119">MKRSALTALALGIGGSASGAASRSTPEIEQFRVKGTRETTVRYEPETITVTVRKRSPALSDRLESQRDEFVDEIEYDRTALNDTLLHAFEIRAKNQMMLQVSLNRVGY</sequence>
<dbReference type="Proteomes" id="UP000011607">
    <property type="component" value="Unassembled WGS sequence"/>
</dbReference>